<protein>
    <submittedName>
        <fullName evidence="3">Uncharacterized protein</fullName>
    </submittedName>
</protein>
<dbReference type="SUPFAM" id="SSF55073">
    <property type="entry name" value="Nucleotide cyclase"/>
    <property type="match status" value="1"/>
</dbReference>
<dbReference type="PROSITE" id="PS50887">
    <property type="entry name" value="GGDEF"/>
    <property type="match status" value="1"/>
</dbReference>
<dbReference type="InterPro" id="IPR000014">
    <property type="entry name" value="PAS"/>
</dbReference>
<reference evidence="3" key="1">
    <citation type="submission" date="2019-08" db="EMBL/GenBank/DDBJ databases">
        <authorList>
            <person name="Kucharzyk K."/>
            <person name="Murdoch R.W."/>
            <person name="Higgins S."/>
            <person name="Loffler F."/>
        </authorList>
    </citation>
    <scope>NUCLEOTIDE SEQUENCE</scope>
</reference>
<dbReference type="InterPro" id="IPR013656">
    <property type="entry name" value="PAS_4"/>
</dbReference>
<dbReference type="NCBIfam" id="TIGR00254">
    <property type="entry name" value="GGDEF"/>
    <property type="match status" value="1"/>
</dbReference>
<dbReference type="CDD" id="cd01949">
    <property type="entry name" value="GGDEF"/>
    <property type="match status" value="1"/>
</dbReference>
<dbReference type="PANTHER" id="PTHR46663">
    <property type="entry name" value="DIGUANYLATE CYCLASE DGCT-RELATED"/>
    <property type="match status" value="1"/>
</dbReference>
<dbReference type="Gene3D" id="3.30.70.270">
    <property type="match status" value="1"/>
</dbReference>
<dbReference type="InterPro" id="IPR029787">
    <property type="entry name" value="Nucleotide_cyclase"/>
</dbReference>
<evidence type="ECO:0000259" key="2">
    <source>
        <dbReference type="PROSITE" id="PS50887"/>
    </source>
</evidence>
<dbReference type="InterPro" id="IPR000700">
    <property type="entry name" value="PAS-assoc_C"/>
</dbReference>
<dbReference type="InterPro" id="IPR000160">
    <property type="entry name" value="GGDEF_dom"/>
</dbReference>
<dbReference type="PANTHER" id="PTHR46663:SF2">
    <property type="entry name" value="GGDEF DOMAIN-CONTAINING PROTEIN"/>
    <property type="match status" value="1"/>
</dbReference>
<evidence type="ECO:0000313" key="3">
    <source>
        <dbReference type="EMBL" id="MPM45626.1"/>
    </source>
</evidence>
<dbReference type="PROSITE" id="PS50113">
    <property type="entry name" value="PAC"/>
    <property type="match status" value="1"/>
</dbReference>
<gene>
    <name evidence="3" type="ORF">SDC9_92314</name>
</gene>
<dbReference type="NCBIfam" id="TIGR00229">
    <property type="entry name" value="sensory_box"/>
    <property type="match status" value="1"/>
</dbReference>
<dbReference type="FunFam" id="3.30.70.270:FF:000001">
    <property type="entry name" value="Diguanylate cyclase domain protein"/>
    <property type="match status" value="1"/>
</dbReference>
<dbReference type="InterPro" id="IPR052163">
    <property type="entry name" value="DGC-Regulatory_Protein"/>
</dbReference>
<name>A0A644ZY42_9ZZZZ</name>
<dbReference type="EMBL" id="VSSQ01010952">
    <property type="protein sequence ID" value="MPM45626.1"/>
    <property type="molecule type" value="Genomic_DNA"/>
</dbReference>
<feature type="domain" description="GGDEF" evidence="2">
    <location>
        <begin position="174"/>
        <end position="304"/>
    </location>
</feature>
<dbReference type="AlphaFoldDB" id="A0A644ZY42"/>
<dbReference type="SUPFAM" id="SSF55785">
    <property type="entry name" value="PYP-like sensor domain (PAS domain)"/>
    <property type="match status" value="1"/>
</dbReference>
<dbReference type="Pfam" id="PF08448">
    <property type="entry name" value="PAS_4"/>
    <property type="match status" value="1"/>
</dbReference>
<sequence length="306" mass="34040">MGEKSDRKKVDQITEEIILRALMENTSFSLYVKDSEGRVLHASKKMIHDLGLTDESELVGKNDVELFGEENGRLTYKDDLRVIKTGEKIAGKSECNINPAGKENWVSTTKLPLKDADGRIIGLIGISQEINELRRAEQELRRMATHDPLTALPNRALLQNRIQNAIESARLTQNRFAILFIDLDNFKAVNDRFGHSVGDQILMDIARVFEFSVRSSDVVSRYGGDEFVILLEGITSVEKVRAISETISENAVQYFIGLHIVAGVSIGASLYPEHGQDGETLIKAADKAMYAAKSAKMTFQLAETPK</sequence>
<accession>A0A644ZY42</accession>
<comment type="caution">
    <text evidence="3">The sequence shown here is derived from an EMBL/GenBank/DDBJ whole genome shotgun (WGS) entry which is preliminary data.</text>
</comment>
<evidence type="ECO:0000259" key="1">
    <source>
        <dbReference type="PROSITE" id="PS50113"/>
    </source>
</evidence>
<dbReference type="SMART" id="SM00267">
    <property type="entry name" value="GGDEF"/>
    <property type="match status" value="1"/>
</dbReference>
<feature type="domain" description="PAC" evidence="1">
    <location>
        <begin position="76"/>
        <end position="142"/>
    </location>
</feature>
<dbReference type="InterPro" id="IPR043128">
    <property type="entry name" value="Rev_trsase/Diguanyl_cyclase"/>
</dbReference>
<dbReference type="Pfam" id="PF00990">
    <property type="entry name" value="GGDEF"/>
    <property type="match status" value="1"/>
</dbReference>
<proteinExistence type="predicted"/>
<organism evidence="3">
    <name type="scientific">bioreactor metagenome</name>
    <dbReference type="NCBI Taxonomy" id="1076179"/>
    <lineage>
        <taxon>unclassified sequences</taxon>
        <taxon>metagenomes</taxon>
        <taxon>ecological metagenomes</taxon>
    </lineage>
</organism>
<dbReference type="InterPro" id="IPR035965">
    <property type="entry name" value="PAS-like_dom_sf"/>
</dbReference>
<dbReference type="Gene3D" id="3.30.450.20">
    <property type="entry name" value="PAS domain"/>
    <property type="match status" value="1"/>
</dbReference>